<dbReference type="SUPFAM" id="SSF46785">
    <property type="entry name" value="Winged helix' DNA-binding domain"/>
    <property type="match status" value="1"/>
</dbReference>
<proteinExistence type="inferred from homology"/>
<evidence type="ECO:0000313" key="5">
    <source>
        <dbReference type="Proteomes" id="UP000267029"/>
    </source>
</evidence>
<dbReference type="OrthoDB" id="5876363at2759"/>
<dbReference type="Gene3D" id="3.90.230.10">
    <property type="entry name" value="Creatinase/methionine aminopeptidase superfamily"/>
    <property type="match status" value="1"/>
</dbReference>
<dbReference type="Gene3D" id="1.10.10.10">
    <property type="entry name" value="Winged helix-like DNA-binding domain superfamily/Winged helix DNA-binding domain"/>
    <property type="match status" value="1"/>
</dbReference>
<comment type="similarity">
    <text evidence="1">Belongs to the peptidase M24 family.</text>
</comment>
<reference evidence="4 5" key="1">
    <citation type="submission" date="2018-10" db="EMBL/GenBank/DDBJ databases">
        <authorList>
            <consortium name="Pathogen Informatics"/>
        </authorList>
    </citation>
    <scope>NUCLEOTIDE SEQUENCE [LARGE SCALE GENOMIC DNA]</scope>
</reference>
<dbReference type="SUPFAM" id="SSF55920">
    <property type="entry name" value="Creatinase/aminopeptidase"/>
    <property type="match status" value="1"/>
</dbReference>
<dbReference type="InterPro" id="IPR036388">
    <property type="entry name" value="WH-like_DNA-bd_sf"/>
</dbReference>
<sequence length="398" mass="44201">MPDYDSYDEPNAADETVLNKYKLAGEVAHTVLKELVSKCVPGAKIIELCEYGDKRIVEETGKLFKKEKEMKKGVAFPTTISVNNIICNYSPIAGEENAVEELNHDDLVKMYVIGFQIYFVSDLGAHVDGFSSVIGHTFVIGASVENKVTGRKADVIVAANVAAEVAKRLVKPGNENFKVTDMIAKAVADFNCKPVQGVESHLMKKLVFDGDKSIVLNPDEGHKKSIEKCTFEVYEAWLLDIIISTGSGKPKKHPARTTVFKKNKNFYYLKMNASRRFYSEISTKFQECPFNIRSVEDIKSARYAVTECSVHNVISPMPVLVERENEFVAQFRFTVILMPNGLMKITGLPFDSSLYKTEFKTKDSEVKELLGQPIKSSGGKKKKSAATGDQPKVAAQVV</sequence>
<dbReference type="PANTHER" id="PTHR10804">
    <property type="entry name" value="PROTEASE FAMILY M24 METHIONYL AMINOPEPTIDASE, AMINOPEPTIDASE P"/>
    <property type="match status" value="1"/>
</dbReference>
<evidence type="ECO:0000256" key="2">
    <source>
        <dbReference type="SAM" id="MobiDB-lite"/>
    </source>
</evidence>
<dbReference type="AlphaFoldDB" id="A0A0R3UG80"/>
<dbReference type="InterPro" id="IPR036390">
    <property type="entry name" value="WH_DNA-bd_sf"/>
</dbReference>
<dbReference type="FunFam" id="1.10.10.10:FF:000029">
    <property type="entry name" value="Proliferation-associated 2G4, a"/>
    <property type="match status" value="1"/>
</dbReference>
<feature type="domain" description="Peptidase M24" evidence="3">
    <location>
        <begin position="20"/>
        <end position="189"/>
    </location>
</feature>
<keyword evidence="5" id="KW-1185">Reference proteome</keyword>
<evidence type="ECO:0000256" key="1">
    <source>
        <dbReference type="ARBA" id="ARBA00007319"/>
    </source>
</evidence>
<dbReference type="Pfam" id="PF00557">
    <property type="entry name" value="Peptidase_M24"/>
    <property type="match status" value="1"/>
</dbReference>
<feature type="region of interest" description="Disordered" evidence="2">
    <location>
        <begin position="370"/>
        <end position="398"/>
    </location>
</feature>
<gene>
    <name evidence="4" type="ORF">MCOS_LOCUS6208</name>
</gene>
<name>A0A0R3UG80_MESCO</name>
<organism evidence="4 5">
    <name type="scientific">Mesocestoides corti</name>
    <name type="common">Flatworm</name>
    <dbReference type="NCBI Taxonomy" id="53468"/>
    <lineage>
        <taxon>Eukaryota</taxon>
        <taxon>Metazoa</taxon>
        <taxon>Spiralia</taxon>
        <taxon>Lophotrochozoa</taxon>
        <taxon>Platyhelminthes</taxon>
        <taxon>Cestoda</taxon>
        <taxon>Eucestoda</taxon>
        <taxon>Cyclophyllidea</taxon>
        <taxon>Mesocestoididae</taxon>
        <taxon>Mesocestoides</taxon>
    </lineage>
</organism>
<evidence type="ECO:0000259" key="3">
    <source>
        <dbReference type="Pfam" id="PF00557"/>
    </source>
</evidence>
<dbReference type="PANTHER" id="PTHR10804:SF11">
    <property type="entry name" value="PROLIFERATION-ASSOCIATED PROTEIN 2G4"/>
    <property type="match status" value="1"/>
</dbReference>
<accession>A0A0R3UG80</accession>
<protein>
    <recommendedName>
        <fullName evidence="3">Peptidase M24 domain-containing protein</fullName>
    </recommendedName>
</protein>
<dbReference type="CDD" id="cd01089">
    <property type="entry name" value="PA2G4-like"/>
    <property type="match status" value="1"/>
</dbReference>
<dbReference type="InterPro" id="IPR036005">
    <property type="entry name" value="Creatinase/aminopeptidase-like"/>
</dbReference>
<dbReference type="EMBL" id="UXSR01005242">
    <property type="protein sequence ID" value="VDD80205.1"/>
    <property type="molecule type" value="Genomic_DNA"/>
</dbReference>
<dbReference type="InterPro" id="IPR047113">
    <property type="entry name" value="PA2G4/ARX1"/>
</dbReference>
<dbReference type="STRING" id="53468.A0A0R3UG80"/>
<dbReference type="Proteomes" id="UP000267029">
    <property type="component" value="Unassembled WGS sequence"/>
</dbReference>
<dbReference type="InterPro" id="IPR000994">
    <property type="entry name" value="Pept_M24"/>
</dbReference>
<evidence type="ECO:0000313" key="4">
    <source>
        <dbReference type="EMBL" id="VDD80205.1"/>
    </source>
</evidence>